<reference evidence="1" key="1">
    <citation type="submission" date="2020-04" db="EMBL/GenBank/DDBJ databases">
        <authorList>
            <person name="Chiriac C."/>
            <person name="Salcher M."/>
            <person name="Ghai R."/>
            <person name="Kavagutti S V."/>
        </authorList>
    </citation>
    <scope>NUCLEOTIDE SEQUENCE</scope>
</reference>
<proteinExistence type="predicted"/>
<gene>
    <name evidence="1" type="ORF">UFOVP627_7</name>
</gene>
<protein>
    <submittedName>
        <fullName evidence="1">Uncharacterized protein</fullName>
    </submittedName>
</protein>
<sequence>MKLFKRKSVKKLDWNDNVYVPTNNGVTKSVSQLWWENKGNFNSELYDQLMIIKHSK</sequence>
<name>A0A6J5N508_9CAUD</name>
<organism evidence="1">
    <name type="scientific">uncultured Caudovirales phage</name>
    <dbReference type="NCBI Taxonomy" id="2100421"/>
    <lineage>
        <taxon>Viruses</taxon>
        <taxon>Duplodnaviria</taxon>
        <taxon>Heunggongvirae</taxon>
        <taxon>Uroviricota</taxon>
        <taxon>Caudoviricetes</taxon>
        <taxon>Peduoviridae</taxon>
        <taxon>Maltschvirus</taxon>
        <taxon>Maltschvirus maltsch</taxon>
    </lineage>
</organism>
<dbReference type="EMBL" id="LR796606">
    <property type="protein sequence ID" value="CAB4153467.1"/>
    <property type="molecule type" value="Genomic_DNA"/>
</dbReference>
<accession>A0A6J5N508</accession>
<evidence type="ECO:0000313" key="1">
    <source>
        <dbReference type="EMBL" id="CAB4153467.1"/>
    </source>
</evidence>